<keyword evidence="7" id="KW-1185">Reference proteome</keyword>
<evidence type="ECO:0000313" key="7">
    <source>
        <dbReference type="Proteomes" id="UP000887568"/>
    </source>
</evidence>
<dbReference type="GO" id="GO:0016715">
    <property type="term" value="F:oxidoreductase activity, acting on paired donors, with incorporation or reduction of molecular oxygen, reduced ascorbate as one donor, and incorporation of one atom of oxygen"/>
    <property type="evidence" value="ECO:0007669"/>
    <property type="project" value="InterPro"/>
</dbReference>
<dbReference type="GeneID" id="119746390"/>
<feature type="chain" id="PRO_5036789024" description="Peptidylamidoglycolate lyase" evidence="5">
    <location>
        <begin position="36"/>
        <end position="607"/>
    </location>
</feature>
<evidence type="ECO:0000256" key="3">
    <source>
        <dbReference type="ARBA" id="ARBA00023180"/>
    </source>
</evidence>
<dbReference type="InterPro" id="IPR036939">
    <property type="entry name" value="Cu2_ascorb_mOase_N_sf"/>
</dbReference>
<evidence type="ECO:0000256" key="5">
    <source>
        <dbReference type="SAM" id="SignalP"/>
    </source>
</evidence>
<evidence type="ECO:0008006" key="8">
    <source>
        <dbReference type="Google" id="ProtNLM"/>
    </source>
</evidence>
<dbReference type="GO" id="GO:0005507">
    <property type="term" value="F:copper ion binding"/>
    <property type="evidence" value="ECO:0007669"/>
    <property type="project" value="InterPro"/>
</dbReference>
<feature type="repeat" description="NHL" evidence="4">
    <location>
        <begin position="401"/>
        <end position="441"/>
    </location>
</feature>
<evidence type="ECO:0000256" key="4">
    <source>
        <dbReference type="PROSITE-ProRule" id="PRU00504"/>
    </source>
</evidence>
<evidence type="ECO:0000256" key="1">
    <source>
        <dbReference type="ARBA" id="ARBA00022729"/>
    </source>
</evidence>
<evidence type="ECO:0000256" key="2">
    <source>
        <dbReference type="ARBA" id="ARBA00022737"/>
    </source>
</evidence>
<dbReference type="Pfam" id="PF01436">
    <property type="entry name" value="NHL"/>
    <property type="match status" value="2"/>
</dbReference>
<dbReference type="InterPro" id="IPR011042">
    <property type="entry name" value="6-blade_b-propeller_TolB-like"/>
</dbReference>
<dbReference type="RefSeq" id="XP_038079232.1">
    <property type="nucleotide sequence ID" value="XM_038223304.1"/>
</dbReference>
<dbReference type="PANTHER" id="PTHR10680:SF36">
    <property type="entry name" value="PEPTIDYL-ALPHA-HYDROXYGLYCINE ALPHA-AMIDATING LYASE 1"/>
    <property type="match status" value="1"/>
</dbReference>
<dbReference type="PANTHER" id="PTHR10680">
    <property type="entry name" value="PEPTIDYL-GLYCINE ALPHA-AMIDATING MONOOXYGENASE"/>
    <property type="match status" value="1"/>
</dbReference>
<keyword evidence="1 5" id="KW-0732">Signal</keyword>
<dbReference type="Gene3D" id="2.60.120.310">
    <property type="entry name" value="Copper type II, ascorbate-dependent monooxygenase, N-terminal domain"/>
    <property type="match status" value="1"/>
</dbReference>
<dbReference type="GO" id="GO:0005576">
    <property type="term" value="C:extracellular region"/>
    <property type="evidence" value="ECO:0007669"/>
    <property type="project" value="TreeGrafter"/>
</dbReference>
<accession>A0A914BTZ7</accession>
<sequence>MAKRHLLSADIPCLTTVAVLAAVLLLAALQSTADGISDELIARWKEEARRQQQQQEQNGKFDERDLGIMTMNMEVEYSPTSKEGDAAEGSIVSCLNRRLSDDDGEIHVVGFKPESSDANVDKIVLYGCPQLAPGLTDKTCIDGCLGPSIILYEWERDGCPDFPSKGEVISVGGPLLIHEIVLEVQHRKGADVSSGLTMKIIPDSYVRSDKTVEKLIAYYETQPGYEPCDEDIKEEIPADDVGPENAIIPEEAYEGDYRYARAYPGPAEGAFDTNALEPEEWWPREALRMGQVAGVATDQHGLVYAFQRGERRWLQSDFDNNHVFKKRKRAIQHDVVLMMDPHSGYVLDSWGAGRFFMPHGITIDHEGNMWLTDVALHQVFKFPADIRERMKPSLVLGKRFQPGSDWKHFCQPTDVAVDSKTGNFFVADGYCNSRVLKFAPNGSVLMEITAPSNPDQPDELRTFDIPHSLALAEKRQLLCVADREHGRILCFNSTTGEYDRQIASEDFGGRVFAIAYDDEEDVLYAVNGPTDDEYYPTQGFTIDLDSGRILSTWNRPASDQEQFVEPHDLAVYSGAVYVADVGANRVWKFWDEATPSNEVWQNTPWKN</sequence>
<reference evidence="6" key="1">
    <citation type="submission" date="2022-11" db="UniProtKB">
        <authorList>
            <consortium name="EnsemblMetazoa"/>
        </authorList>
    </citation>
    <scope>IDENTIFICATION</scope>
</reference>
<dbReference type="InterPro" id="IPR001258">
    <property type="entry name" value="NHL_repeat"/>
</dbReference>
<dbReference type="OMA" id="GANRVWK"/>
<dbReference type="PROSITE" id="PS51125">
    <property type="entry name" value="NHL"/>
    <property type="match status" value="2"/>
</dbReference>
<dbReference type="Gene3D" id="2.120.10.30">
    <property type="entry name" value="TolB, C-terminal domain"/>
    <property type="match status" value="1"/>
</dbReference>
<protein>
    <recommendedName>
        <fullName evidence="8">Peptidylamidoglycolate lyase</fullName>
    </recommendedName>
</protein>
<dbReference type="OrthoDB" id="10018185at2759"/>
<organism evidence="6 7">
    <name type="scientific">Patiria miniata</name>
    <name type="common">Bat star</name>
    <name type="synonym">Asterina miniata</name>
    <dbReference type="NCBI Taxonomy" id="46514"/>
    <lineage>
        <taxon>Eukaryota</taxon>
        <taxon>Metazoa</taxon>
        <taxon>Echinodermata</taxon>
        <taxon>Eleutherozoa</taxon>
        <taxon>Asterozoa</taxon>
        <taxon>Asteroidea</taxon>
        <taxon>Valvatacea</taxon>
        <taxon>Valvatida</taxon>
        <taxon>Asterinidae</taxon>
        <taxon>Patiria</taxon>
    </lineage>
</organism>
<keyword evidence="3" id="KW-0325">Glycoprotein</keyword>
<proteinExistence type="predicted"/>
<evidence type="ECO:0000313" key="6">
    <source>
        <dbReference type="EnsemblMetazoa" id="XP_038079232.1"/>
    </source>
</evidence>
<dbReference type="CDD" id="cd14958">
    <property type="entry name" value="NHL_PAL_like"/>
    <property type="match status" value="1"/>
</dbReference>
<dbReference type="EnsemblMetazoa" id="XM_038223304.1">
    <property type="protein sequence ID" value="XP_038079232.1"/>
    <property type="gene ID" value="LOC119746390"/>
</dbReference>
<dbReference type="Proteomes" id="UP000887568">
    <property type="component" value="Unplaced"/>
</dbReference>
<feature type="signal peptide" evidence="5">
    <location>
        <begin position="1"/>
        <end position="35"/>
    </location>
</feature>
<dbReference type="AlphaFoldDB" id="A0A914BTZ7"/>
<keyword evidence="2" id="KW-0677">Repeat</keyword>
<name>A0A914BTZ7_PATMI</name>
<dbReference type="SUPFAM" id="SSF63829">
    <property type="entry name" value="Calcium-dependent phosphotriesterase"/>
    <property type="match status" value="1"/>
</dbReference>
<feature type="repeat" description="NHL" evidence="4">
    <location>
        <begin position="344"/>
        <end position="385"/>
    </location>
</feature>